<name>A0A1Y3EP24_9BILA</name>
<dbReference type="AlphaFoldDB" id="A0A1Y3EP24"/>
<dbReference type="Proteomes" id="UP000243006">
    <property type="component" value="Unassembled WGS sequence"/>
</dbReference>
<evidence type="ECO:0000256" key="1">
    <source>
        <dbReference type="SAM" id="Coils"/>
    </source>
</evidence>
<protein>
    <submittedName>
        <fullName evidence="2">Uncharacterized protein</fullName>
    </submittedName>
</protein>
<feature type="coiled-coil region" evidence="1">
    <location>
        <begin position="53"/>
        <end position="94"/>
    </location>
</feature>
<gene>
    <name evidence="2" type="ORF">D917_07371</name>
</gene>
<sequence length="122" mass="14666">MNFQSAEYFNNVDEEEKKITDERLIRMNISKFRTQIQQLCQEMEKYGNVDQLYEDVENKKKKLIAKKELLQNHLNKNYNQLNVVQQNISNVEEKLNQNDKYKQVRLKISNLIITNETKITIL</sequence>
<organism evidence="2 3">
    <name type="scientific">Trichinella nativa</name>
    <dbReference type="NCBI Taxonomy" id="6335"/>
    <lineage>
        <taxon>Eukaryota</taxon>
        <taxon>Metazoa</taxon>
        <taxon>Ecdysozoa</taxon>
        <taxon>Nematoda</taxon>
        <taxon>Enoplea</taxon>
        <taxon>Dorylaimia</taxon>
        <taxon>Trichinellida</taxon>
        <taxon>Trichinellidae</taxon>
        <taxon>Trichinella</taxon>
    </lineage>
</organism>
<keyword evidence="1" id="KW-0175">Coiled coil</keyword>
<evidence type="ECO:0000313" key="3">
    <source>
        <dbReference type="Proteomes" id="UP000243006"/>
    </source>
</evidence>
<proteinExistence type="predicted"/>
<accession>A0A1Y3EP24</accession>
<evidence type="ECO:0000313" key="2">
    <source>
        <dbReference type="EMBL" id="OUC46883.1"/>
    </source>
</evidence>
<reference evidence="2 3" key="1">
    <citation type="submission" date="2015-04" db="EMBL/GenBank/DDBJ databases">
        <title>Draft genome of the roundworm Trichinella nativa.</title>
        <authorList>
            <person name="Mitreva M."/>
        </authorList>
    </citation>
    <scope>NUCLEOTIDE SEQUENCE [LARGE SCALE GENOMIC DNA]</scope>
    <source>
        <strain evidence="2 3">ISS45</strain>
    </source>
</reference>
<comment type="caution">
    <text evidence="2">The sequence shown here is derived from an EMBL/GenBank/DDBJ whole genome shotgun (WGS) entry which is preliminary data.</text>
</comment>
<dbReference type="EMBL" id="LVZM01005691">
    <property type="protein sequence ID" value="OUC46883.1"/>
    <property type="molecule type" value="Genomic_DNA"/>
</dbReference>